<feature type="domain" description="Cation efflux protein transmembrane" evidence="8">
    <location>
        <begin position="313"/>
        <end position="494"/>
    </location>
</feature>
<feature type="compositionally biased region" description="Low complexity" evidence="6">
    <location>
        <begin position="215"/>
        <end position="228"/>
    </location>
</feature>
<keyword evidence="2" id="KW-0813">Transport</keyword>
<reference evidence="9" key="1">
    <citation type="submission" date="2023-10" db="EMBL/GenBank/DDBJ databases">
        <authorList>
            <person name="Hackl T."/>
        </authorList>
    </citation>
    <scope>NUCLEOTIDE SEQUENCE</scope>
</reference>
<evidence type="ECO:0000256" key="4">
    <source>
        <dbReference type="ARBA" id="ARBA00022989"/>
    </source>
</evidence>
<dbReference type="Gene3D" id="1.20.1510.10">
    <property type="entry name" value="Cation efflux protein transmembrane domain"/>
    <property type="match status" value="1"/>
</dbReference>
<feature type="transmembrane region" description="Helical" evidence="7">
    <location>
        <begin position="410"/>
        <end position="435"/>
    </location>
</feature>
<proteinExistence type="predicted"/>
<dbReference type="InterPro" id="IPR050291">
    <property type="entry name" value="CDF_Transporter"/>
</dbReference>
<dbReference type="InterPro" id="IPR036837">
    <property type="entry name" value="Cation_efflux_CTD_sf"/>
</dbReference>
<evidence type="ECO:0000259" key="8">
    <source>
        <dbReference type="Pfam" id="PF01545"/>
    </source>
</evidence>
<dbReference type="Pfam" id="PF01545">
    <property type="entry name" value="Cation_efflux"/>
    <property type="match status" value="1"/>
</dbReference>
<feature type="transmembrane region" description="Helical" evidence="7">
    <location>
        <begin position="337"/>
        <end position="359"/>
    </location>
</feature>
<keyword evidence="10" id="KW-1185">Reference proteome</keyword>
<feature type="transmembrane region" description="Helical" evidence="7">
    <location>
        <begin position="447"/>
        <end position="467"/>
    </location>
</feature>
<evidence type="ECO:0000313" key="10">
    <source>
        <dbReference type="Proteomes" id="UP001295740"/>
    </source>
</evidence>
<feature type="compositionally biased region" description="Polar residues" evidence="6">
    <location>
        <begin position="201"/>
        <end position="214"/>
    </location>
</feature>
<keyword evidence="5 7" id="KW-0472">Membrane</keyword>
<feature type="transmembrane region" description="Helical" evidence="7">
    <location>
        <begin position="310"/>
        <end position="331"/>
    </location>
</feature>
<dbReference type="FunFam" id="3.30.70.1350:FF:000004">
    <property type="entry name" value="Cation diffusion facilitator 10"/>
    <property type="match status" value="1"/>
</dbReference>
<feature type="region of interest" description="Disordered" evidence="6">
    <location>
        <begin position="1"/>
        <end position="25"/>
    </location>
</feature>
<feature type="compositionally biased region" description="Polar residues" evidence="6">
    <location>
        <begin position="1"/>
        <end position="15"/>
    </location>
</feature>
<dbReference type="EMBL" id="CAUWAG010000003">
    <property type="protein sequence ID" value="CAJ2501437.1"/>
    <property type="molecule type" value="Genomic_DNA"/>
</dbReference>
<dbReference type="SUPFAM" id="SSF160240">
    <property type="entry name" value="Cation efflux protein cytoplasmic domain-like"/>
    <property type="match status" value="1"/>
</dbReference>
<accession>A0AAI8YE66</accession>
<gene>
    <name evidence="9" type="ORF">KHLLAP_LOCUS1905</name>
</gene>
<evidence type="ECO:0000256" key="3">
    <source>
        <dbReference type="ARBA" id="ARBA00022692"/>
    </source>
</evidence>
<name>A0AAI8YE66_9PEZI</name>
<feature type="transmembrane region" description="Helical" evidence="7">
    <location>
        <begin position="380"/>
        <end position="398"/>
    </location>
</feature>
<dbReference type="InterPro" id="IPR027469">
    <property type="entry name" value="Cation_efflux_TMD_sf"/>
</dbReference>
<evidence type="ECO:0000256" key="6">
    <source>
        <dbReference type="SAM" id="MobiDB-lite"/>
    </source>
</evidence>
<dbReference type="InterPro" id="IPR058533">
    <property type="entry name" value="Cation_efflux_TM"/>
</dbReference>
<comment type="caution">
    <text evidence="9">The sequence shown here is derived from an EMBL/GenBank/DDBJ whole genome shotgun (WGS) entry which is preliminary data.</text>
</comment>
<dbReference type="GO" id="GO:0030003">
    <property type="term" value="P:intracellular monoatomic cation homeostasis"/>
    <property type="evidence" value="ECO:0007669"/>
    <property type="project" value="UniProtKB-ARBA"/>
</dbReference>
<dbReference type="FunFam" id="1.20.1510.10:FF:000005">
    <property type="entry name" value="Putative Cation diffusion facilitator 1"/>
    <property type="match status" value="1"/>
</dbReference>
<dbReference type="GO" id="GO:0016020">
    <property type="term" value="C:membrane"/>
    <property type="evidence" value="ECO:0007669"/>
    <property type="project" value="UniProtKB-SubCell"/>
</dbReference>
<feature type="transmembrane region" description="Helical" evidence="7">
    <location>
        <begin position="473"/>
        <end position="492"/>
    </location>
</feature>
<organism evidence="9 10">
    <name type="scientific">Anthostomella pinea</name>
    <dbReference type="NCBI Taxonomy" id="933095"/>
    <lineage>
        <taxon>Eukaryota</taxon>
        <taxon>Fungi</taxon>
        <taxon>Dikarya</taxon>
        <taxon>Ascomycota</taxon>
        <taxon>Pezizomycotina</taxon>
        <taxon>Sordariomycetes</taxon>
        <taxon>Xylariomycetidae</taxon>
        <taxon>Xylariales</taxon>
        <taxon>Xylariaceae</taxon>
        <taxon>Anthostomella</taxon>
    </lineage>
</organism>
<evidence type="ECO:0000313" key="9">
    <source>
        <dbReference type="EMBL" id="CAJ2501437.1"/>
    </source>
</evidence>
<dbReference type="AlphaFoldDB" id="A0AAI8YE66"/>
<feature type="compositionally biased region" description="Acidic residues" evidence="6">
    <location>
        <begin position="274"/>
        <end position="283"/>
    </location>
</feature>
<comment type="subcellular location">
    <subcellularLocation>
        <location evidence="1">Membrane</location>
        <topology evidence="1">Multi-pass membrane protein</topology>
    </subcellularLocation>
</comment>
<dbReference type="GO" id="GO:0008324">
    <property type="term" value="F:monoatomic cation transmembrane transporter activity"/>
    <property type="evidence" value="ECO:0007669"/>
    <property type="project" value="InterPro"/>
</dbReference>
<evidence type="ECO:0000256" key="2">
    <source>
        <dbReference type="ARBA" id="ARBA00022448"/>
    </source>
</evidence>
<sequence>MSHENPTSWLSNSPSHHNHRRASHLVLQDEQPPPLAPRGQGTLSQLFRNRSHASLHTYGSTWRGAVPNGPDDEESALAHTLSHPHSEGTDDEPPRRLQLDEQRLSQILHSSPVRSMRLIGNSNPRYNWERYWKTEQQLRALKKPLRKYYERTNYLVQQYLYIDRLLDSSLPHDLLNEYNDLPHSSFKGIEVPDTISEEPASASNIGGSLRSNGPVTGVTSEVTSSSASLRNESENGEAIHGNDRPKAPKSSSAKKVKRTPKDIYRPTETTPLFDNDEEEDDGWTGEGPRPEIPWLEDDDDLDSSSRVVTIAIYVNLAANAILLFGKVAVVIEVSSMSVLASLVDAILDFLSTVIVWTTTWLISRQDQYKYPVGRRRLEPLGVLVFSVIMITAFTQVALESIQRLAAPNHQLIQLGIPAIGIMIGTVLIKGLCWLWCRLVKNSSVQALAADAMTDVIFNTGSILFPIIGFYAKIWWLDALGGLILSLVVIFNWSQTSLGHIKNLSGFSATADQRNVLLYLTMRFARTIRQIQGLQAYHAGDKLNVEVDIILDASTTLRDSHDLSESLGYVLESVPVVDRAFVHADYASWNLPTHMDQQQSG</sequence>
<evidence type="ECO:0000256" key="7">
    <source>
        <dbReference type="SAM" id="Phobius"/>
    </source>
</evidence>
<protein>
    <submittedName>
        <fullName evidence="9">Uu.00g042900.m01.CDS01</fullName>
    </submittedName>
</protein>
<dbReference type="GO" id="GO:0098771">
    <property type="term" value="P:inorganic ion homeostasis"/>
    <property type="evidence" value="ECO:0007669"/>
    <property type="project" value="UniProtKB-ARBA"/>
</dbReference>
<feature type="region of interest" description="Disordered" evidence="6">
    <location>
        <begin position="59"/>
        <end position="94"/>
    </location>
</feature>
<feature type="compositionally biased region" description="Basic and acidic residues" evidence="6">
    <location>
        <begin position="84"/>
        <end position="94"/>
    </location>
</feature>
<dbReference type="Proteomes" id="UP001295740">
    <property type="component" value="Unassembled WGS sequence"/>
</dbReference>
<dbReference type="Gene3D" id="3.30.70.1350">
    <property type="entry name" value="Cation efflux protein, cytoplasmic domain"/>
    <property type="match status" value="1"/>
</dbReference>
<evidence type="ECO:0000256" key="5">
    <source>
        <dbReference type="ARBA" id="ARBA00023136"/>
    </source>
</evidence>
<dbReference type="SUPFAM" id="SSF161111">
    <property type="entry name" value="Cation efflux protein transmembrane domain-like"/>
    <property type="match status" value="1"/>
</dbReference>
<evidence type="ECO:0000256" key="1">
    <source>
        <dbReference type="ARBA" id="ARBA00004141"/>
    </source>
</evidence>
<dbReference type="PANTHER" id="PTHR43840:SF4">
    <property type="entry name" value="CDF DIVALENT METAL CATION TRANSPORTER (EUROFUNG)"/>
    <property type="match status" value="1"/>
</dbReference>
<dbReference type="PANTHER" id="PTHR43840">
    <property type="entry name" value="MITOCHONDRIAL METAL TRANSPORTER 1-RELATED"/>
    <property type="match status" value="1"/>
</dbReference>
<feature type="region of interest" description="Disordered" evidence="6">
    <location>
        <begin position="198"/>
        <end position="298"/>
    </location>
</feature>
<keyword evidence="4 7" id="KW-1133">Transmembrane helix</keyword>
<keyword evidence="3 7" id="KW-0812">Transmembrane</keyword>